<dbReference type="PANTHER" id="PTHR30244">
    <property type="entry name" value="TRANSAMINASE"/>
    <property type="match status" value="1"/>
</dbReference>
<dbReference type="GO" id="GO:0000271">
    <property type="term" value="P:polysaccharide biosynthetic process"/>
    <property type="evidence" value="ECO:0007669"/>
    <property type="project" value="TreeGrafter"/>
</dbReference>
<dbReference type="InterPro" id="IPR015424">
    <property type="entry name" value="PyrdxlP-dep_Trfase"/>
</dbReference>
<dbReference type="GO" id="GO:0008483">
    <property type="term" value="F:transaminase activity"/>
    <property type="evidence" value="ECO:0007669"/>
    <property type="project" value="UniProtKB-KW"/>
</dbReference>
<name>A0A9E4N397_9GAMM</name>
<evidence type="ECO:0000313" key="6">
    <source>
        <dbReference type="EMBL" id="MCG7946220.1"/>
    </source>
</evidence>
<dbReference type="EMBL" id="JAEPCM010000262">
    <property type="protein sequence ID" value="MCG7946220.1"/>
    <property type="molecule type" value="Genomic_DNA"/>
</dbReference>
<keyword evidence="1 4" id="KW-0663">Pyridoxal phosphate</keyword>
<accession>A0A9E4N397</accession>
<dbReference type="PIRSF" id="PIRSF000390">
    <property type="entry name" value="PLP_StrS"/>
    <property type="match status" value="1"/>
</dbReference>
<evidence type="ECO:0000313" key="7">
    <source>
        <dbReference type="Proteomes" id="UP000886667"/>
    </source>
</evidence>
<dbReference type="PANTHER" id="PTHR30244:SF34">
    <property type="entry name" value="DTDP-4-AMINO-4,6-DIDEOXYGALACTOSE TRANSAMINASE"/>
    <property type="match status" value="1"/>
</dbReference>
<keyword evidence="6" id="KW-0032">Aminotransferase</keyword>
<sequence>MIQVSRVAKLAIFGGSPAFSKTRLTRWPAPEQSHLDALDEVIESGLYHRVNHPIVTKLENRLATWGQTHARTVGSGTAALHIALDYLRQPKGKVAVSALNWPGAVGPISFAGMKQHYLDVSLDTACIDEAAFKSPEIDSFTAVVVTHLFGNYSTLADHLNISSLTSDIPVIHDCAQALGALPHLSGQSNEWGIALSGNGSKHLGAGELGVLCSGKSFIIEHVDRVSLSSSARDGERVFQPNTLSYNYRPNVFSASIALKRLDTIEHQLAQRRENANYLWRHLSKLPGLLPLFTPHDKRNSFCVLPLRLDPEALGLTVSSKVRDRIVQALAAECAPVSVWLRRPVWEYVPNSVQPNLQDFPNTQRLLDTMFHISEVAPPNSQEQMQGIIEAFDKVWSCIDELRPWLLAMENEK</sequence>
<dbReference type="InterPro" id="IPR015421">
    <property type="entry name" value="PyrdxlP-dep_Trfase_major"/>
</dbReference>
<evidence type="ECO:0000256" key="5">
    <source>
        <dbReference type="RuleBase" id="RU004508"/>
    </source>
</evidence>
<dbReference type="Gene3D" id="3.40.640.10">
    <property type="entry name" value="Type I PLP-dependent aspartate aminotransferase-like (Major domain)"/>
    <property type="match status" value="1"/>
</dbReference>
<evidence type="ECO:0000256" key="1">
    <source>
        <dbReference type="ARBA" id="ARBA00022898"/>
    </source>
</evidence>
<dbReference type="SUPFAM" id="SSF53383">
    <property type="entry name" value="PLP-dependent transferases"/>
    <property type="match status" value="1"/>
</dbReference>
<evidence type="ECO:0000256" key="3">
    <source>
        <dbReference type="PIRSR" id="PIRSR000390-1"/>
    </source>
</evidence>
<dbReference type="InterPro" id="IPR015422">
    <property type="entry name" value="PyrdxlP-dep_Trfase_small"/>
</dbReference>
<evidence type="ECO:0000256" key="2">
    <source>
        <dbReference type="ARBA" id="ARBA00037999"/>
    </source>
</evidence>
<dbReference type="AlphaFoldDB" id="A0A9E4N397"/>
<dbReference type="InterPro" id="IPR000653">
    <property type="entry name" value="DegT/StrS_aminotransferase"/>
</dbReference>
<comment type="caution">
    <text evidence="6">The sequence shown here is derived from an EMBL/GenBank/DDBJ whole genome shotgun (WGS) entry which is preliminary data.</text>
</comment>
<feature type="active site" description="Proton acceptor" evidence="3">
    <location>
        <position position="201"/>
    </location>
</feature>
<gene>
    <name evidence="6" type="ORF">JAZ07_07720</name>
</gene>
<dbReference type="Proteomes" id="UP000886667">
    <property type="component" value="Unassembled WGS sequence"/>
</dbReference>
<dbReference type="Gene3D" id="3.90.1150.10">
    <property type="entry name" value="Aspartate Aminotransferase, domain 1"/>
    <property type="match status" value="1"/>
</dbReference>
<proteinExistence type="inferred from homology"/>
<protein>
    <submittedName>
        <fullName evidence="6">DegT/DnrJ/EryC1/StrS family aminotransferase</fullName>
    </submittedName>
</protein>
<evidence type="ECO:0000256" key="4">
    <source>
        <dbReference type="PIRSR" id="PIRSR000390-2"/>
    </source>
</evidence>
<reference evidence="6" key="1">
    <citation type="journal article" date="2021" name="Proc. Natl. Acad. Sci. U.S.A.">
        <title>Global biogeography of chemosynthetic symbionts reveals both localized and globally distributed symbiont groups. .</title>
        <authorList>
            <person name="Osvatic J.T."/>
            <person name="Wilkins L.G.E."/>
            <person name="Leibrecht L."/>
            <person name="Leray M."/>
            <person name="Zauner S."/>
            <person name="Polzin J."/>
            <person name="Camacho Y."/>
            <person name="Gros O."/>
            <person name="van Gils J.A."/>
            <person name="Eisen J.A."/>
            <person name="Petersen J.M."/>
            <person name="Yuen B."/>
        </authorList>
    </citation>
    <scope>NUCLEOTIDE SEQUENCE</scope>
    <source>
        <strain evidence="6">MAGclacostrist064TRANS</strain>
    </source>
</reference>
<keyword evidence="6" id="KW-0808">Transferase</keyword>
<dbReference type="GO" id="GO:0030170">
    <property type="term" value="F:pyridoxal phosphate binding"/>
    <property type="evidence" value="ECO:0007669"/>
    <property type="project" value="TreeGrafter"/>
</dbReference>
<dbReference type="Pfam" id="PF01041">
    <property type="entry name" value="DegT_DnrJ_EryC1"/>
    <property type="match status" value="1"/>
</dbReference>
<comment type="similarity">
    <text evidence="2 5">Belongs to the DegT/DnrJ/EryC1 family.</text>
</comment>
<feature type="modified residue" description="N6-(pyridoxal phosphate)lysine" evidence="4">
    <location>
        <position position="201"/>
    </location>
</feature>
<organism evidence="6 7">
    <name type="scientific">Candidatus Thiodiazotropha taylori</name>
    <dbReference type="NCBI Taxonomy" id="2792791"/>
    <lineage>
        <taxon>Bacteria</taxon>
        <taxon>Pseudomonadati</taxon>
        <taxon>Pseudomonadota</taxon>
        <taxon>Gammaproteobacteria</taxon>
        <taxon>Chromatiales</taxon>
        <taxon>Sedimenticolaceae</taxon>
        <taxon>Candidatus Thiodiazotropha</taxon>
    </lineage>
</organism>